<dbReference type="AlphaFoldDB" id="A0A9P4JHE0"/>
<name>A0A9P4JHE0_9PLEO</name>
<accession>A0A9P4JHE0</accession>
<organism evidence="1 2">
    <name type="scientific">Delitschia confertaspora ATCC 74209</name>
    <dbReference type="NCBI Taxonomy" id="1513339"/>
    <lineage>
        <taxon>Eukaryota</taxon>
        <taxon>Fungi</taxon>
        <taxon>Dikarya</taxon>
        <taxon>Ascomycota</taxon>
        <taxon>Pezizomycotina</taxon>
        <taxon>Dothideomycetes</taxon>
        <taxon>Pleosporomycetidae</taxon>
        <taxon>Pleosporales</taxon>
        <taxon>Delitschiaceae</taxon>
        <taxon>Delitschia</taxon>
    </lineage>
</organism>
<keyword evidence="2" id="KW-1185">Reference proteome</keyword>
<comment type="caution">
    <text evidence="1">The sequence shown here is derived from an EMBL/GenBank/DDBJ whole genome shotgun (WGS) entry which is preliminary data.</text>
</comment>
<proteinExistence type="predicted"/>
<dbReference type="OrthoDB" id="5147528at2759"/>
<reference evidence="1" key="1">
    <citation type="journal article" date="2020" name="Stud. Mycol.">
        <title>101 Dothideomycetes genomes: a test case for predicting lifestyles and emergence of pathogens.</title>
        <authorList>
            <person name="Haridas S."/>
            <person name="Albert R."/>
            <person name="Binder M."/>
            <person name="Bloem J."/>
            <person name="Labutti K."/>
            <person name="Salamov A."/>
            <person name="Andreopoulos B."/>
            <person name="Baker S."/>
            <person name="Barry K."/>
            <person name="Bills G."/>
            <person name="Bluhm B."/>
            <person name="Cannon C."/>
            <person name="Castanera R."/>
            <person name="Culley D."/>
            <person name="Daum C."/>
            <person name="Ezra D."/>
            <person name="Gonzalez J."/>
            <person name="Henrissat B."/>
            <person name="Kuo A."/>
            <person name="Liang C."/>
            <person name="Lipzen A."/>
            <person name="Lutzoni F."/>
            <person name="Magnuson J."/>
            <person name="Mondo S."/>
            <person name="Nolan M."/>
            <person name="Ohm R."/>
            <person name="Pangilinan J."/>
            <person name="Park H.-J."/>
            <person name="Ramirez L."/>
            <person name="Alfaro M."/>
            <person name="Sun H."/>
            <person name="Tritt A."/>
            <person name="Yoshinaga Y."/>
            <person name="Zwiers L.-H."/>
            <person name="Turgeon B."/>
            <person name="Goodwin S."/>
            <person name="Spatafora J."/>
            <person name="Crous P."/>
            <person name="Grigoriev I."/>
        </authorList>
    </citation>
    <scope>NUCLEOTIDE SEQUENCE</scope>
    <source>
        <strain evidence="1">ATCC 74209</strain>
    </source>
</reference>
<evidence type="ECO:0000313" key="1">
    <source>
        <dbReference type="EMBL" id="KAF2198314.1"/>
    </source>
</evidence>
<sequence length="153" mass="18216">MSILLRKIGHSFVQLLIFRPLQGYKSYRNGCCNNYGILFMMDVLLQHFKKSLDKYKMIPFFAPRVLISWKAFDEYYLKTDNSLYYLAAKNLHPSRRVGYIKPAWEENSVQLAMQGIKKLWDNIKAREHIGFRHEEPIFKPTDDLEDFDFIVQT</sequence>
<dbReference type="Proteomes" id="UP000799536">
    <property type="component" value="Unassembled WGS sequence"/>
</dbReference>
<protein>
    <submittedName>
        <fullName evidence="1">Uncharacterized protein</fullName>
    </submittedName>
</protein>
<gene>
    <name evidence="1" type="ORF">GQ43DRAFT_493935</name>
</gene>
<dbReference type="EMBL" id="ML994153">
    <property type="protein sequence ID" value="KAF2198314.1"/>
    <property type="molecule type" value="Genomic_DNA"/>
</dbReference>
<evidence type="ECO:0000313" key="2">
    <source>
        <dbReference type="Proteomes" id="UP000799536"/>
    </source>
</evidence>